<dbReference type="PROSITE" id="PS50931">
    <property type="entry name" value="HTH_LYSR"/>
    <property type="match status" value="1"/>
</dbReference>
<evidence type="ECO:0000313" key="7">
    <source>
        <dbReference type="Proteomes" id="UP001635817"/>
    </source>
</evidence>
<feature type="domain" description="HTH lysR-type" evidence="5">
    <location>
        <begin position="9"/>
        <end position="66"/>
    </location>
</feature>
<proteinExistence type="inferred from homology"/>
<keyword evidence="4" id="KW-0804">Transcription</keyword>
<sequence>MELKMEPNLDLNLLLALDALLDERSVGGAAQRLHTSAPAMSRTLARLRRALGDPVLVRAGREMVPTPRALAMQGRVHDIVTQARAVFTPPDVPDLPNLQRTFSIQLGEGLFSTCGPRLLARIHDQAPGVTVRFVGESHEDTHSLRDGSVDIEIGQIRRTEPETLIEHLVDERLVGVVREGHELADKRVTLRRFANAEHVVFSRRGRLRGPVDDLLAEHGLRRRVVACVPNPAGGLFLIQGSDLVGMLPAVIGARAIATFGLRTFEIPLQLPSLVLSMAWHPRFDADGAHRWLRDCVRAAMLGPV</sequence>
<dbReference type="SUPFAM" id="SSF46785">
    <property type="entry name" value="Winged helix' DNA-binding domain"/>
    <property type="match status" value="1"/>
</dbReference>
<dbReference type="Pfam" id="PF03466">
    <property type="entry name" value="LysR_substrate"/>
    <property type="match status" value="1"/>
</dbReference>
<dbReference type="InterPro" id="IPR036388">
    <property type="entry name" value="WH-like_DNA-bd_sf"/>
</dbReference>
<dbReference type="PANTHER" id="PTHR30118">
    <property type="entry name" value="HTH-TYPE TRANSCRIPTIONAL REGULATOR LEUO-RELATED"/>
    <property type="match status" value="1"/>
</dbReference>
<dbReference type="Gene3D" id="3.40.190.10">
    <property type="entry name" value="Periplasmic binding protein-like II"/>
    <property type="match status" value="2"/>
</dbReference>
<dbReference type="SUPFAM" id="SSF53850">
    <property type="entry name" value="Periplasmic binding protein-like II"/>
    <property type="match status" value="1"/>
</dbReference>
<dbReference type="Proteomes" id="UP001635817">
    <property type="component" value="Unassembled WGS sequence"/>
</dbReference>
<dbReference type="InterPro" id="IPR050389">
    <property type="entry name" value="LysR-type_TF"/>
</dbReference>
<organism evidence="6 7">
    <name type="scientific">Mycolicibacterium septicum</name>
    <dbReference type="NCBI Taxonomy" id="98668"/>
    <lineage>
        <taxon>Bacteria</taxon>
        <taxon>Bacillati</taxon>
        <taxon>Actinomycetota</taxon>
        <taxon>Actinomycetes</taxon>
        <taxon>Mycobacteriales</taxon>
        <taxon>Mycobacteriaceae</taxon>
        <taxon>Mycolicibacterium</taxon>
    </lineage>
</organism>
<keyword evidence="2" id="KW-0805">Transcription regulation</keyword>
<evidence type="ECO:0000256" key="4">
    <source>
        <dbReference type="ARBA" id="ARBA00023163"/>
    </source>
</evidence>
<accession>A0ABW9M3T1</accession>
<dbReference type="InterPro" id="IPR036390">
    <property type="entry name" value="WH_DNA-bd_sf"/>
</dbReference>
<evidence type="ECO:0000313" key="6">
    <source>
        <dbReference type="EMBL" id="MFN6554961.1"/>
    </source>
</evidence>
<dbReference type="EMBL" id="JBKBDE010000016">
    <property type="protein sequence ID" value="MFN6554961.1"/>
    <property type="molecule type" value="Genomic_DNA"/>
</dbReference>
<name>A0ABW9M3T1_9MYCO</name>
<dbReference type="InterPro" id="IPR000847">
    <property type="entry name" value="LysR_HTH_N"/>
</dbReference>
<protein>
    <submittedName>
        <fullName evidence="6">LysR family transcriptional regulator</fullName>
    </submittedName>
</protein>
<comment type="similarity">
    <text evidence="1">Belongs to the LysR transcriptional regulatory family.</text>
</comment>
<comment type="caution">
    <text evidence="6">The sequence shown here is derived from an EMBL/GenBank/DDBJ whole genome shotgun (WGS) entry which is preliminary data.</text>
</comment>
<gene>
    <name evidence="6" type="ORF">ACK4CP_31530</name>
</gene>
<dbReference type="Gene3D" id="1.10.10.10">
    <property type="entry name" value="Winged helix-like DNA-binding domain superfamily/Winged helix DNA-binding domain"/>
    <property type="match status" value="1"/>
</dbReference>
<dbReference type="CDD" id="cd08460">
    <property type="entry name" value="PBP2_DntR_like_1"/>
    <property type="match status" value="1"/>
</dbReference>
<keyword evidence="3" id="KW-0238">DNA-binding</keyword>
<dbReference type="Pfam" id="PF00126">
    <property type="entry name" value="HTH_1"/>
    <property type="match status" value="1"/>
</dbReference>
<keyword evidence="7" id="KW-1185">Reference proteome</keyword>
<evidence type="ECO:0000256" key="1">
    <source>
        <dbReference type="ARBA" id="ARBA00009437"/>
    </source>
</evidence>
<reference evidence="6 7" key="1">
    <citation type="submission" date="2024-12" db="EMBL/GenBank/DDBJ databases">
        <title>The coexistence of Mycolicibacterium septicum and Mycolicibacterium nivoides in clinical samples.</title>
        <authorList>
            <person name="Wang C."/>
            <person name="Feng Y."/>
            <person name="Zong Z."/>
        </authorList>
    </citation>
    <scope>NUCLEOTIDE SEQUENCE [LARGE SCALE GENOMIC DNA]</scope>
    <source>
        <strain evidence="6 7">120310</strain>
    </source>
</reference>
<dbReference type="RefSeq" id="WP_409552972.1">
    <property type="nucleotide sequence ID" value="NZ_JBKBDE010000016.1"/>
</dbReference>
<evidence type="ECO:0000256" key="2">
    <source>
        <dbReference type="ARBA" id="ARBA00023015"/>
    </source>
</evidence>
<evidence type="ECO:0000256" key="3">
    <source>
        <dbReference type="ARBA" id="ARBA00023125"/>
    </source>
</evidence>
<dbReference type="PANTHER" id="PTHR30118:SF15">
    <property type="entry name" value="TRANSCRIPTIONAL REGULATORY PROTEIN"/>
    <property type="match status" value="1"/>
</dbReference>
<evidence type="ECO:0000259" key="5">
    <source>
        <dbReference type="PROSITE" id="PS50931"/>
    </source>
</evidence>
<dbReference type="InterPro" id="IPR005119">
    <property type="entry name" value="LysR_subst-bd"/>
</dbReference>